<feature type="transmembrane region" description="Helical" evidence="2">
    <location>
        <begin position="12"/>
        <end position="32"/>
    </location>
</feature>
<gene>
    <name evidence="3" type="ORF">RCC_09759</name>
</gene>
<dbReference type="PANTHER" id="PTHR37451:SF4">
    <property type="entry name" value="MARVEL DOMAIN-CONTAINING PROTEIN"/>
    <property type="match status" value="1"/>
</dbReference>
<keyword evidence="2" id="KW-1133">Transmembrane helix</keyword>
<keyword evidence="4" id="KW-1185">Reference proteome</keyword>
<feature type="region of interest" description="Disordered" evidence="1">
    <location>
        <begin position="182"/>
        <end position="207"/>
    </location>
</feature>
<feature type="transmembrane region" description="Helical" evidence="2">
    <location>
        <begin position="130"/>
        <end position="155"/>
    </location>
</feature>
<reference evidence="3 4" key="1">
    <citation type="submission" date="2016-03" db="EMBL/GenBank/DDBJ databases">
        <authorList>
            <person name="Ploux O."/>
        </authorList>
    </citation>
    <scope>NUCLEOTIDE SEQUENCE [LARGE SCALE GENOMIC DNA]</scope>
    <source>
        <strain evidence="3 4">URUG2</strain>
    </source>
</reference>
<evidence type="ECO:0000313" key="4">
    <source>
        <dbReference type="Proteomes" id="UP000225277"/>
    </source>
</evidence>
<organism evidence="3 4">
    <name type="scientific">Ramularia collo-cygni</name>
    <dbReference type="NCBI Taxonomy" id="112498"/>
    <lineage>
        <taxon>Eukaryota</taxon>
        <taxon>Fungi</taxon>
        <taxon>Dikarya</taxon>
        <taxon>Ascomycota</taxon>
        <taxon>Pezizomycotina</taxon>
        <taxon>Dothideomycetes</taxon>
        <taxon>Dothideomycetidae</taxon>
        <taxon>Mycosphaerellales</taxon>
        <taxon>Mycosphaerellaceae</taxon>
        <taxon>Ramularia</taxon>
    </lineage>
</organism>
<dbReference type="Proteomes" id="UP000225277">
    <property type="component" value="Unassembled WGS sequence"/>
</dbReference>
<keyword evidence="2" id="KW-0472">Membrane</keyword>
<dbReference type="EMBL" id="FJUY01000019">
    <property type="protein sequence ID" value="CZT24042.1"/>
    <property type="molecule type" value="Genomic_DNA"/>
</dbReference>
<keyword evidence="2" id="KW-0812">Transmembrane</keyword>
<evidence type="ECO:0000256" key="1">
    <source>
        <dbReference type="SAM" id="MobiDB-lite"/>
    </source>
</evidence>
<evidence type="ECO:0000256" key="2">
    <source>
        <dbReference type="SAM" id="Phobius"/>
    </source>
</evidence>
<dbReference type="STRING" id="112498.A0A2D3VFU6"/>
<feature type="transmembrane region" description="Helical" evidence="2">
    <location>
        <begin position="74"/>
        <end position="99"/>
    </location>
</feature>
<dbReference type="PANTHER" id="PTHR37451">
    <property type="entry name" value="MARVEL DOMAIN"/>
    <property type="match status" value="1"/>
</dbReference>
<accession>A0A2D3VFU6</accession>
<dbReference type="GeneID" id="35604820"/>
<proteinExistence type="predicted"/>
<feature type="transmembrane region" description="Helical" evidence="2">
    <location>
        <begin position="38"/>
        <end position="62"/>
    </location>
</feature>
<dbReference type="OrthoDB" id="5325022at2759"/>
<name>A0A2D3VFU6_9PEZI</name>
<dbReference type="AlphaFoldDB" id="A0A2D3VFU6"/>
<evidence type="ECO:0000313" key="3">
    <source>
        <dbReference type="EMBL" id="CZT24042.1"/>
    </source>
</evidence>
<sequence>MANDHVLELPKFVWALKIVQLVFSVLVLALAAVNVSAIAYNAHALSIFTALFSILILVYYFVAIHGSIKLYNWIALLILECLALIFWLSTWAVLAALYATPTYYSYDSYYYWYKRSLEKRITVSDYTGTFISALTFSVINFILYCITLTFISLAAHRHRKAGRPMKYGGTTASATTADIEHQPAPVSPETTQYAPPPQSGVAPTQTQPAVIQPQYTGV</sequence>
<protein>
    <recommendedName>
        <fullName evidence="5">MARVEL domain-containing protein</fullName>
    </recommendedName>
</protein>
<dbReference type="RefSeq" id="XP_023630766.1">
    <property type="nucleotide sequence ID" value="XM_023774998.1"/>
</dbReference>
<evidence type="ECO:0008006" key="5">
    <source>
        <dbReference type="Google" id="ProtNLM"/>
    </source>
</evidence>